<sequence>MTTLRFKTNINCGGCVKAVTPTLDAAPAIQSWQVDTANPDKLLTVVGELTPAQVVELVNKAGFQAQPAQS</sequence>
<dbReference type="PROSITE" id="PS50846">
    <property type="entry name" value="HMA_2"/>
    <property type="match status" value="1"/>
</dbReference>
<protein>
    <submittedName>
        <fullName evidence="2">Heavy-metal-associated domain-containing protein</fullName>
    </submittedName>
</protein>
<dbReference type="InterPro" id="IPR006121">
    <property type="entry name" value="HMA_dom"/>
</dbReference>
<dbReference type="Gene3D" id="3.30.70.100">
    <property type="match status" value="1"/>
</dbReference>
<accession>A0A3S0JD82</accession>
<dbReference type="Proteomes" id="UP000282184">
    <property type="component" value="Unassembled WGS sequence"/>
</dbReference>
<dbReference type="AlphaFoldDB" id="A0A3S0JD82"/>
<feature type="domain" description="HMA" evidence="1">
    <location>
        <begin position="1"/>
        <end position="66"/>
    </location>
</feature>
<dbReference type="SUPFAM" id="SSF55008">
    <property type="entry name" value="HMA, heavy metal-associated domain"/>
    <property type="match status" value="1"/>
</dbReference>
<dbReference type="Pfam" id="PF00403">
    <property type="entry name" value="HMA"/>
    <property type="match status" value="1"/>
</dbReference>
<dbReference type="OrthoDB" id="677920at2"/>
<evidence type="ECO:0000313" key="3">
    <source>
        <dbReference type="Proteomes" id="UP000282184"/>
    </source>
</evidence>
<reference evidence="2 3" key="1">
    <citation type="submission" date="2018-12" db="EMBL/GenBank/DDBJ databases">
        <title>Hymenobacter gummosus sp. nov., isolated from a spring.</title>
        <authorList>
            <person name="Nie L."/>
        </authorList>
    </citation>
    <scope>NUCLEOTIDE SEQUENCE [LARGE SCALE GENOMIC DNA]</scope>
    <source>
        <strain evidence="2 3">KCTC 52166</strain>
    </source>
</reference>
<dbReference type="CDD" id="cd00371">
    <property type="entry name" value="HMA"/>
    <property type="match status" value="1"/>
</dbReference>
<dbReference type="RefSeq" id="WP_126693885.1">
    <property type="nucleotide sequence ID" value="NZ_RXOF01000008.1"/>
</dbReference>
<name>A0A3S0JD82_9BACT</name>
<evidence type="ECO:0000313" key="2">
    <source>
        <dbReference type="EMBL" id="RTQ48808.1"/>
    </source>
</evidence>
<keyword evidence="3" id="KW-1185">Reference proteome</keyword>
<evidence type="ECO:0000259" key="1">
    <source>
        <dbReference type="PROSITE" id="PS50846"/>
    </source>
</evidence>
<dbReference type="EMBL" id="RXOF01000008">
    <property type="protein sequence ID" value="RTQ48808.1"/>
    <property type="molecule type" value="Genomic_DNA"/>
</dbReference>
<dbReference type="InterPro" id="IPR036163">
    <property type="entry name" value="HMA_dom_sf"/>
</dbReference>
<comment type="caution">
    <text evidence="2">The sequence shown here is derived from an EMBL/GenBank/DDBJ whole genome shotgun (WGS) entry which is preliminary data.</text>
</comment>
<organism evidence="2 3">
    <name type="scientific">Hymenobacter gummosus</name>
    <dbReference type="NCBI Taxonomy" id="1776032"/>
    <lineage>
        <taxon>Bacteria</taxon>
        <taxon>Pseudomonadati</taxon>
        <taxon>Bacteroidota</taxon>
        <taxon>Cytophagia</taxon>
        <taxon>Cytophagales</taxon>
        <taxon>Hymenobacteraceae</taxon>
        <taxon>Hymenobacter</taxon>
    </lineage>
</organism>
<dbReference type="GO" id="GO:0046872">
    <property type="term" value="F:metal ion binding"/>
    <property type="evidence" value="ECO:0007669"/>
    <property type="project" value="InterPro"/>
</dbReference>
<proteinExistence type="predicted"/>
<gene>
    <name evidence="2" type="ORF">EJV47_14475</name>
</gene>